<feature type="compositionally biased region" description="Polar residues" evidence="1">
    <location>
        <begin position="204"/>
        <end position="226"/>
    </location>
</feature>
<feature type="compositionally biased region" description="Polar residues" evidence="1">
    <location>
        <begin position="267"/>
        <end position="279"/>
    </location>
</feature>
<feature type="domain" description="DUF4283" evidence="2">
    <location>
        <begin position="93"/>
        <end position="165"/>
    </location>
</feature>
<protein>
    <recommendedName>
        <fullName evidence="2">DUF4283 domain-containing protein</fullName>
    </recommendedName>
</protein>
<dbReference type="Proteomes" id="UP001159364">
    <property type="component" value="Linkage Group LG10"/>
</dbReference>
<evidence type="ECO:0000313" key="4">
    <source>
        <dbReference type="Proteomes" id="UP001159364"/>
    </source>
</evidence>
<comment type="caution">
    <text evidence="3">The sequence shown here is derived from an EMBL/GenBank/DDBJ whole genome shotgun (WGS) entry which is preliminary data.</text>
</comment>
<dbReference type="PANTHER" id="PTHR31286:SF99">
    <property type="entry name" value="DUF4283 DOMAIN-CONTAINING PROTEIN"/>
    <property type="match status" value="1"/>
</dbReference>
<keyword evidence="4" id="KW-1185">Reference proteome</keyword>
<evidence type="ECO:0000256" key="1">
    <source>
        <dbReference type="SAM" id="MobiDB-lite"/>
    </source>
</evidence>
<evidence type="ECO:0000313" key="3">
    <source>
        <dbReference type="EMBL" id="KAJ8752523.1"/>
    </source>
</evidence>
<proteinExistence type="predicted"/>
<feature type="region of interest" description="Disordered" evidence="1">
    <location>
        <begin position="1"/>
        <end position="51"/>
    </location>
</feature>
<evidence type="ECO:0000259" key="2">
    <source>
        <dbReference type="Pfam" id="PF14111"/>
    </source>
</evidence>
<organism evidence="3 4">
    <name type="scientific">Erythroxylum novogranatense</name>
    <dbReference type="NCBI Taxonomy" id="1862640"/>
    <lineage>
        <taxon>Eukaryota</taxon>
        <taxon>Viridiplantae</taxon>
        <taxon>Streptophyta</taxon>
        <taxon>Embryophyta</taxon>
        <taxon>Tracheophyta</taxon>
        <taxon>Spermatophyta</taxon>
        <taxon>Magnoliopsida</taxon>
        <taxon>eudicotyledons</taxon>
        <taxon>Gunneridae</taxon>
        <taxon>Pentapetalae</taxon>
        <taxon>rosids</taxon>
        <taxon>fabids</taxon>
        <taxon>Malpighiales</taxon>
        <taxon>Erythroxylaceae</taxon>
        <taxon>Erythroxylum</taxon>
    </lineage>
</organism>
<dbReference type="PANTHER" id="PTHR31286">
    <property type="entry name" value="GLYCINE-RICH CELL WALL STRUCTURAL PROTEIN 1.8-LIKE"/>
    <property type="match status" value="1"/>
</dbReference>
<dbReference type="InterPro" id="IPR025558">
    <property type="entry name" value="DUF4283"/>
</dbReference>
<sequence length="425" mass="47143">MEPLIPEGTQPKRSRTRKRDDGAQDAPTLSQQPSPMSYKAAVAGTSGGHAGREDLLWPAEETIELTEGDIVPPTGDHDQGITLSQSFKDKLDHQWSQAVVVHLLGRKIGYQALSTRLRALWQPRGPIKIVDLKHDFFLVRFLEESDYFHALMDGPWLIYGQALATVKIDEVTQQAHRGRYARIAIDIDLTQPLKTTVELEAGHSSPTTATAEPGSQSVSATTTRVTAPQHADDSSPSTGGYGPWLYVQRKPRPTPQRSPAASLPPKSRQSTLGQTTSARTRVGSRFHALTDTGLQESMEQSSGATESTQLFIGVGHRRPMKDIIASTPGFQPGHSFKAQGPKPPLTRARAGLIPASTRVRAPAVFLLPLTARTEIRLSNYNLPHRFRMSPLLYPLIRKWSVTNRFSGIPRWWRPRINSRWMTLRV</sequence>
<reference evidence="3 4" key="1">
    <citation type="submission" date="2021-09" db="EMBL/GenBank/DDBJ databases">
        <title>Genomic insights and catalytic innovation underlie evolution of tropane alkaloids biosynthesis.</title>
        <authorList>
            <person name="Wang Y.-J."/>
            <person name="Tian T."/>
            <person name="Huang J.-P."/>
            <person name="Huang S.-X."/>
        </authorList>
    </citation>
    <scope>NUCLEOTIDE SEQUENCE [LARGE SCALE GENOMIC DNA]</scope>
    <source>
        <strain evidence="3">KIB-2018</strain>
        <tissue evidence="3">Leaf</tissue>
    </source>
</reference>
<dbReference type="InterPro" id="IPR040256">
    <property type="entry name" value="At4g02000-like"/>
</dbReference>
<dbReference type="Pfam" id="PF14111">
    <property type="entry name" value="DUF4283"/>
    <property type="match status" value="1"/>
</dbReference>
<feature type="region of interest" description="Disordered" evidence="1">
    <location>
        <begin position="202"/>
        <end position="285"/>
    </location>
</feature>
<name>A0AAV8SKN9_9ROSI</name>
<dbReference type="EMBL" id="JAIWQS010000010">
    <property type="protein sequence ID" value="KAJ8752523.1"/>
    <property type="molecule type" value="Genomic_DNA"/>
</dbReference>
<accession>A0AAV8SKN9</accession>
<gene>
    <name evidence="3" type="ORF">K2173_004811</name>
</gene>
<dbReference type="AlphaFoldDB" id="A0AAV8SKN9"/>